<dbReference type="AlphaFoldDB" id="A0A167NIA6"/>
<proteinExistence type="predicted"/>
<gene>
    <name evidence="1" type="ORF">PHYBLDRAFT_59504</name>
</gene>
<keyword evidence="2" id="KW-1185">Reference proteome</keyword>
<dbReference type="VEuPathDB" id="FungiDB:PHYBLDRAFT_59504"/>
<accession>A0A167NIA6</accession>
<dbReference type="RefSeq" id="XP_018294014.1">
    <property type="nucleotide sequence ID" value="XM_018440511.1"/>
</dbReference>
<dbReference type="GeneID" id="29001417"/>
<reference evidence="2" key="1">
    <citation type="submission" date="2015-06" db="EMBL/GenBank/DDBJ databases">
        <title>Expansion of signal transduction pathways in fungi by whole-genome duplication.</title>
        <authorList>
            <consortium name="DOE Joint Genome Institute"/>
            <person name="Corrochano L.M."/>
            <person name="Kuo A."/>
            <person name="Marcet-Houben M."/>
            <person name="Polaino S."/>
            <person name="Salamov A."/>
            <person name="Villalobos J.M."/>
            <person name="Alvarez M.I."/>
            <person name="Avalos J."/>
            <person name="Benito E.P."/>
            <person name="Benoit I."/>
            <person name="Burger G."/>
            <person name="Camino L.P."/>
            <person name="Canovas D."/>
            <person name="Cerda-Olmedo E."/>
            <person name="Cheng J.-F."/>
            <person name="Dominguez A."/>
            <person name="Elias M."/>
            <person name="Eslava A.P."/>
            <person name="Glaser F."/>
            <person name="Grimwood J."/>
            <person name="Gutierrez G."/>
            <person name="Heitman J."/>
            <person name="Henrissat B."/>
            <person name="Iturriaga E.A."/>
            <person name="Lang B.F."/>
            <person name="Lavin J.L."/>
            <person name="Lee S."/>
            <person name="Li W."/>
            <person name="Lindquist E."/>
            <person name="Lopez-Garcia S."/>
            <person name="Luque E.M."/>
            <person name="Marcos A.T."/>
            <person name="Martin J."/>
            <person name="McCluskey K."/>
            <person name="Medina H.R."/>
            <person name="Miralles-Duran A."/>
            <person name="Miyazaki A."/>
            <person name="Munoz-Torres E."/>
            <person name="Oguiza J.A."/>
            <person name="Ohm R."/>
            <person name="Olmedo M."/>
            <person name="Orejas M."/>
            <person name="Ortiz-Castellanos L."/>
            <person name="Pisabarro A.G."/>
            <person name="Rodriguez-Romero J."/>
            <person name="Ruiz-Herrera J."/>
            <person name="Ruiz-Vazquez R."/>
            <person name="Sanz C."/>
            <person name="Schackwitz W."/>
            <person name="Schmutz J."/>
            <person name="Shahriari M."/>
            <person name="Shelest E."/>
            <person name="Silva-Franco F."/>
            <person name="Soanes D."/>
            <person name="Syed K."/>
            <person name="Tagua V.G."/>
            <person name="Talbot N.J."/>
            <person name="Thon M."/>
            <person name="De vries R.P."/>
            <person name="Wiebenga A."/>
            <person name="Yadav J.S."/>
            <person name="Braun E.L."/>
            <person name="Baker S."/>
            <person name="Garre V."/>
            <person name="Horwitz B."/>
            <person name="Torres-Martinez S."/>
            <person name="Idnurm A."/>
            <person name="Herrera-Estrella A."/>
            <person name="Gabaldon T."/>
            <person name="Grigoriev I.V."/>
        </authorList>
    </citation>
    <scope>NUCLEOTIDE SEQUENCE [LARGE SCALE GENOMIC DNA]</scope>
    <source>
        <strain evidence="2">NRRL 1555(-)</strain>
    </source>
</reference>
<dbReference type="EMBL" id="KV440976">
    <property type="protein sequence ID" value="OAD75974.1"/>
    <property type="molecule type" value="Genomic_DNA"/>
</dbReference>
<organism evidence="1 2">
    <name type="scientific">Phycomyces blakesleeanus (strain ATCC 8743b / DSM 1359 / FGSC 10004 / NBRC 33097 / NRRL 1555)</name>
    <dbReference type="NCBI Taxonomy" id="763407"/>
    <lineage>
        <taxon>Eukaryota</taxon>
        <taxon>Fungi</taxon>
        <taxon>Fungi incertae sedis</taxon>
        <taxon>Mucoromycota</taxon>
        <taxon>Mucoromycotina</taxon>
        <taxon>Mucoromycetes</taxon>
        <taxon>Mucorales</taxon>
        <taxon>Phycomycetaceae</taxon>
        <taxon>Phycomyces</taxon>
    </lineage>
</organism>
<dbReference type="InParanoid" id="A0A167NIA6"/>
<protein>
    <submittedName>
        <fullName evidence="1">Uncharacterized protein</fullName>
    </submittedName>
</protein>
<evidence type="ECO:0000313" key="1">
    <source>
        <dbReference type="EMBL" id="OAD75974.1"/>
    </source>
</evidence>
<sequence>MYPILCAYTNGWPVTEEGDPANAEHDIEFWEPLKNLIIFYSFEDRSHLSLLLKTFYDLKREECSMLEPSIKTSRKAYFNSCVIDAAFNQSSTKEACHVYVQLQVDMNCRRSLLLSRI</sequence>
<dbReference type="Proteomes" id="UP000077315">
    <property type="component" value="Unassembled WGS sequence"/>
</dbReference>
<evidence type="ECO:0000313" key="2">
    <source>
        <dbReference type="Proteomes" id="UP000077315"/>
    </source>
</evidence>
<name>A0A167NIA6_PHYB8</name>